<gene>
    <name evidence="2" type="ORF">KSX_31320</name>
</gene>
<dbReference type="Pfam" id="PF12773">
    <property type="entry name" value="DZR"/>
    <property type="match status" value="1"/>
</dbReference>
<dbReference type="Proteomes" id="UP000612362">
    <property type="component" value="Unassembled WGS sequence"/>
</dbReference>
<dbReference type="InterPro" id="IPR025874">
    <property type="entry name" value="DZR"/>
</dbReference>
<reference evidence="2" key="1">
    <citation type="submission" date="2020-10" db="EMBL/GenBank/DDBJ databases">
        <title>Taxonomic study of unclassified bacteria belonging to the class Ktedonobacteria.</title>
        <authorList>
            <person name="Yabe S."/>
            <person name="Wang C.M."/>
            <person name="Zheng Y."/>
            <person name="Sakai Y."/>
            <person name="Cavaletti L."/>
            <person name="Monciardini P."/>
            <person name="Donadio S."/>
        </authorList>
    </citation>
    <scope>NUCLEOTIDE SEQUENCE</scope>
    <source>
        <strain evidence="2">SOSP1-1</strain>
    </source>
</reference>
<dbReference type="Gene3D" id="1.10.510.10">
    <property type="entry name" value="Transferase(Phosphotransferase) domain 1"/>
    <property type="match status" value="1"/>
</dbReference>
<dbReference type="InterPro" id="IPR011009">
    <property type="entry name" value="Kinase-like_dom_sf"/>
</dbReference>
<accession>A0A8J3HWC4</accession>
<evidence type="ECO:0000313" key="3">
    <source>
        <dbReference type="Proteomes" id="UP000612362"/>
    </source>
</evidence>
<keyword evidence="3" id="KW-1185">Reference proteome</keyword>
<evidence type="ECO:0000259" key="1">
    <source>
        <dbReference type="Pfam" id="PF12773"/>
    </source>
</evidence>
<dbReference type="SUPFAM" id="SSF56112">
    <property type="entry name" value="Protein kinase-like (PK-like)"/>
    <property type="match status" value="1"/>
</dbReference>
<name>A0A8J3HWC4_9CHLR</name>
<proteinExistence type="predicted"/>
<sequence>MLFEALTGYTPFRGDNYPALAHSHIYEAPPRPTSINPAIPAPVEHVILTALMKNPQQRYQRASDMADAMNQALSAVEAASRTPVYPPPHTSAPAAPFYPPAQPVPGYVNNRQYPQPSAAENRQAPLYPCHYCQHLNKPNMRFCTRCGTPMNPCPTCGAYNPANNRFCSTCGKPLAVPM</sequence>
<comment type="caution">
    <text evidence="2">The sequence shown here is derived from an EMBL/GenBank/DDBJ whole genome shotgun (WGS) entry which is preliminary data.</text>
</comment>
<feature type="domain" description="DZANK-type" evidence="1">
    <location>
        <begin position="129"/>
        <end position="171"/>
    </location>
</feature>
<dbReference type="EMBL" id="BNJF01000001">
    <property type="protein sequence ID" value="GHO44969.1"/>
    <property type="molecule type" value="Genomic_DNA"/>
</dbReference>
<protein>
    <recommendedName>
        <fullName evidence="1">DZANK-type domain-containing protein</fullName>
    </recommendedName>
</protein>
<dbReference type="AlphaFoldDB" id="A0A8J3HWC4"/>
<evidence type="ECO:0000313" key="2">
    <source>
        <dbReference type="EMBL" id="GHO44969.1"/>
    </source>
</evidence>
<organism evidence="2 3">
    <name type="scientific">Ktedonospora formicarum</name>
    <dbReference type="NCBI Taxonomy" id="2778364"/>
    <lineage>
        <taxon>Bacteria</taxon>
        <taxon>Bacillati</taxon>
        <taxon>Chloroflexota</taxon>
        <taxon>Ktedonobacteria</taxon>
        <taxon>Ktedonobacterales</taxon>
        <taxon>Ktedonobacteraceae</taxon>
        <taxon>Ktedonospora</taxon>
    </lineage>
</organism>